<evidence type="ECO:0000256" key="1">
    <source>
        <dbReference type="SAM" id="Coils"/>
    </source>
</evidence>
<dbReference type="Proteomes" id="UP000249619">
    <property type="component" value="Unassembled WGS sequence"/>
</dbReference>
<name>A0A364N531_STELY</name>
<proteinExistence type="predicted"/>
<dbReference type="EMBL" id="QGDH01000056">
    <property type="protein sequence ID" value="RAR11486.1"/>
    <property type="molecule type" value="Genomic_DNA"/>
</dbReference>
<feature type="region of interest" description="Disordered" evidence="2">
    <location>
        <begin position="273"/>
        <end position="408"/>
    </location>
</feature>
<feature type="compositionally biased region" description="Basic residues" evidence="2">
    <location>
        <begin position="392"/>
        <end position="401"/>
    </location>
</feature>
<feature type="compositionally biased region" description="Polar residues" evidence="2">
    <location>
        <begin position="364"/>
        <end position="378"/>
    </location>
</feature>
<sequence length="408" mass="44561">MPSTRVHVKHLRGGRNMGTSTHIEIAPGLFAFSSNAAERYYVGQQFVYGELAAGIVKVNMHKLRIKGLEEGLSWNLDVLAGVVKDDSTSQALLLEMQTKPPDKDERISDLEDALAKHLQALDTAIKKAAEIQQQAVQKDTNTNRMRESLAVTKTELKRIAREKDAIITGLRIHTDELRKELMKVKKDRDEYQFKFETADSSVAEIHESFKECYNEVQAKLAPTSTGSSGNSTPMASHPGSSVTVERPAGLLFTPASTSEKDDGLTKANEILSAAAEDPTAKAEETAKTLDTVTPATPEKHNDTTASKAVEAKPLSKPTQLEVKHTNTAVQSEADAPKASTPAPKSPKTPSHDLEKTQFPHPESPDQNPPGTACSTANGQIRLPSPLPSPLRRPPRHRRRPQSRPAEED</sequence>
<reference evidence="4" key="1">
    <citation type="submission" date="2018-05" db="EMBL/GenBank/DDBJ databases">
        <title>Draft genome sequence of Stemphylium lycopersici strain CIDEFI 213.</title>
        <authorList>
            <person name="Medina R."/>
            <person name="Franco M.E.E."/>
            <person name="Lucentini C.G."/>
            <person name="Saparrat M.C.N."/>
            <person name="Balatti P.A."/>
        </authorList>
    </citation>
    <scope>NUCLEOTIDE SEQUENCE [LARGE SCALE GENOMIC DNA]</scope>
    <source>
        <strain evidence="4">CIDEFI 213</strain>
    </source>
</reference>
<feature type="compositionally biased region" description="Low complexity" evidence="2">
    <location>
        <begin position="223"/>
        <end position="232"/>
    </location>
</feature>
<feature type="coiled-coil region" evidence="1">
    <location>
        <begin position="107"/>
        <end position="134"/>
    </location>
</feature>
<organism evidence="3 4">
    <name type="scientific">Stemphylium lycopersici</name>
    <name type="common">Tomato gray leaf spot disease fungus</name>
    <name type="synonym">Thyrospora lycopersici</name>
    <dbReference type="NCBI Taxonomy" id="183478"/>
    <lineage>
        <taxon>Eukaryota</taxon>
        <taxon>Fungi</taxon>
        <taxon>Dikarya</taxon>
        <taxon>Ascomycota</taxon>
        <taxon>Pezizomycotina</taxon>
        <taxon>Dothideomycetes</taxon>
        <taxon>Pleosporomycetidae</taxon>
        <taxon>Pleosporales</taxon>
        <taxon>Pleosporineae</taxon>
        <taxon>Pleosporaceae</taxon>
        <taxon>Stemphylium</taxon>
    </lineage>
</organism>
<comment type="caution">
    <text evidence="3">The sequence shown here is derived from an EMBL/GenBank/DDBJ whole genome shotgun (WGS) entry which is preliminary data.</text>
</comment>
<evidence type="ECO:0000313" key="4">
    <source>
        <dbReference type="Proteomes" id="UP000249619"/>
    </source>
</evidence>
<evidence type="ECO:0000313" key="3">
    <source>
        <dbReference type="EMBL" id="RAR11486.1"/>
    </source>
</evidence>
<gene>
    <name evidence="3" type="ORF">DDE83_004522</name>
</gene>
<dbReference type="AlphaFoldDB" id="A0A364N531"/>
<feature type="region of interest" description="Disordered" evidence="2">
    <location>
        <begin position="221"/>
        <end position="242"/>
    </location>
</feature>
<evidence type="ECO:0000256" key="2">
    <source>
        <dbReference type="SAM" id="MobiDB-lite"/>
    </source>
</evidence>
<accession>A0A364N531</accession>
<feature type="compositionally biased region" description="Low complexity" evidence="2">
    <location>
        <begin position="336"/>
        <end position="348"/>
    </location>
</feature>
<keyword evidence="4" id="KW-1185">Reference proteome</keyword>
<protein>
    <submittedName>
        <fullName evidence="3">Uncharacterized protein</fullName>
    </submittedName>
</protein>
<keyword evidence="1" id="KW-0175">Coiled coil</keyword>
<feature type="compositionally biased region" description="Basic and acidic residues" evidence="2">
    <location>
        <begin position="278"/>
        <end position="287"/>
    </location>
</feature>